<evidence type="ECO:0008006" key="4">
    <source>
        <dbReference type="Google" id="ProtNLM"/>
    </source>
</evidence>
<evidence type="ECO:0000313" key="3">
    <source>
        <dbReference type="Proteomes" id="UP001307889"/>
    </source>
</evidence>
<proteinExistence type="predicted"/>
<sequence length="195" mass="22416">MDNIYYGRTELGVGQHETIRKRLEAERHREYQEHMARKNGDQILANELPKKAEIEVQPAPEPQPIIERTSSVADIGYESSTKIAEQKRQLNEARKAEYEAILAAKTANSNRNDGNNGTENSNDRRHHAGENADASWWPESAARRRQNQQNYADALREQIANQQEFKKASKIKEQEDDRKRDLDQARMGKNGTSFI</sequence>
<keyword evidence="3" id="KW-1185">Reference proteome</keyword>
<feature type="compositionally biased region" description="Polar residues" evidence="1">
    <location>
        <begin position="106"/>
        <end position="120"/>
    </location>
</feature>
<protein>
    <recommendedName>
        <fullName evidence="4">CBF1-interacting co-repressor CIR N-terminal domain-containing protein</fullName>
    </recommendedName>
</protein>
<organism evidence="2 3">
    <name type="scientific">Nesidiocoris tenuis</name>
    <dbReference type="NCBI Taxonomy" id="355587"/>
    <lineage>
        <taxon>Eukaryota</taxon>
        <taxon>Metazoa</taxon>
        <taxon>Ecdysozoa</taxon>
        <taxon>Arthropoda</taxon>
        <taxon>Hexapoda</taxon>
        <taxon>Insecta</taxon>
        <taxon>Pterygota</taxon>
        <taxon>Neoptera</taxon>
        <taxon>Paraneoptera</taxon>
        <taxon>Hemiptera</taxon>
        <taxon>Heteroptera</taxon>
        <taxon>Panheteroptera</taxon>
        <taxon>Cimicomorpha</taxon>
        <taxon>Miridae</taxon>
        <taxon>Dicyphina</taxon>
        <taxon>Nesidiocoris</taxon>
    </lineage>
</organism>
<gene>
    <name evidence="2" type="ORF">NTJ_16057</name>
</gene>
<accession>A0ABN7BG23</accession>
<dbReference type="Proteomes" id="UP001307889">
    <property type="component" value="Chromosome 15"/>
</dbReference>
<feature type="compositionally biased region" description="Basic and acidic residues" evidence="1">
    <location>
        <begin position="164"/>
        <end position="186"/>
    </location>
</feature>
<evidence type="ECO:0000256" key="1">
    <source>
        <dbReference type="SAM" id="MobiDB-lite"/>
    </source>
</evidence>
<reference evidence="2 3" key="1">
    <citation type="submission" date="2023-09" db="EMBL/GenBank/DDBJ databases">
        <title>Nesidiocoris tenuis whole genome shotgun sequence.</title>
        <authorList>
            <person name="Shibata T."/>
            <person name="Shimoda M."/>
            <person name="Kobayashi T."/>
            <person name="Uehara T."/>
        </authorList>
    </citation>
    <scope>NUCLEOTIDE SEQUENCE [LARGE SCALE GENOMIC DNA]</scope>
    <source>
        <strain evidence="2 3">Japan</strain>
    </source>
</reference>
<evidence type="ECO:0000313" key="2">
    <source>
        <dbReference type="EMBL" id="BET03239.1"/>
    </source>
</evidence>
<dbReference type="EMBL" id="AP028923">
    <property type="protein sequence ID" value="BET03239.1"/>
    <property type="molecule type" value="Genomic_DNA"/>
</dbReference>
<name>A0ABN7BG23_9HEMI</name>
<feature type="region of interest" description="Disordered" evidence="1">
    <location>
        <begin position="101"/>
        <end position="195"/>
    </location>
</feature>